<feature type="signal peptide" evidence="1">
    <location>
        <begin position="1"/>
        <end position="23"/>
    </location>
</feature>
<proteinExistence type="predicted"/>
<protein>
    <submittedName>
        <fullName evidence="2">Polysaccharide export protein</fullName>
    </submittedName>
</protein>
<feature type="chain" id="PRO_5015573882" evidence="1">
    <location>
        <begin position="24"/>
        <end position="399"/>
    </location>
</feature>
<dbReference type="PANTHER" id="PTHR34144:SF7">
    <property type="entry name" value="EXPORT PROTEIN (CAP59), PUTATIVE (AFU_ORTHOLOGUE AFUA_7G05020)-RELATED"/>
    <property type="match status" value="1"/>
</dbReference>
<organism evidence="2 3">
    <name type="scientific">Corynespora cassiicola Philippines</name>
    <dbReference type="NCBI Taxonomy" id="1448308"/>
    <lineage>
        <taxon>Eukaryota</taxon>
        <taxon>Fungi</taxon>
        <taxon>Dikarya</taxon>
        <taxon>Ascomycota</taxon>
        <taxon>Pezizomycotina</taxon>
        <taxon>Dothideomycetes</taxon>
        <taxon>Pleosporomycetidae</taxon>
        <taxon>Pleosporales</taxon>
        <taxon>Corynesporascaceae</taxon>
        <taxon>Corynespora</taxon>
    </lineage>
</organism>
<dbReference type="InterPro" id="IPR021047">
    <property type="entry name" value="Mannosyltransferase_CMT1"/>
</dbReference>
<dbReference type="STRING" id="1448308.A0A2T2NJY5"/>
<name>A0A2T2NJY5_CORCC</name>
<dbReference type="Proteomes" id="UP000240883">
    <property type="component" value="Unassembled WGS sequence"/>
</dbReference>
<dbReference type="OrthoDB" id="262547at2759"/>
<evidence type="ECO:0000313" key="2">
    <source>
        <dbReference type="EMBL" id="PSN65753.1"/>
    </source>
</evidence>
<accession>A0A2T2NJY5</accession>
<reference evidence="2 3" key="1">
    <citation type="journal article" date="2018" name="Front. Microbiol.">
        <title>Genome-Wide Analysis of Corynespora cassiicola Leaf Fall Disease Putative Effectors.</title>
        <authorList>
            <person name="Lopez D."/>
            <person name="Ribeiro S."/>
            <person name="Label P."/>
            <person name="Fumanal B."/>
            <person name="Venisse J.S."/>
            <person name="Kohler A."/>
            <person name="de Oliveira R.R."/>
            <person name="Labutti K."/>
            <person name="Lipzen A."/>
            <person name="Lail K."/>
            <person name="Bauer D."/>
            <person name="Ohm R.A."/>
            <person name="Barry K.W."/>
            <person name="Spatafora J."/>
            <person name="Grigoriev I.V."/>
            <person name="Martin F.M."/>
            <person name="Pujade-Renaud V."/>
        </authorList>
    </citation>
    <scope>NUCLEOTIDE SEQUENCE [LARGE SCALE GENOMIC DNA]</scope>
    <source>
        <strain evidence="2 3">Philippines</strain>
    </source>
</reference>
<sequence length="399" mass="45585">MFYVAFVITWDVLCVLRIPSAQRKTTSSFQPPSNERYFIASIHWNNEKILRSHWNKAVVELVKYLGPENTYVAVLESGSWDNSKDALRELDQALGGLNTPRKIVLEDKTHKEEISRLPADDEPGWADTSRGLRELRRIPYLANLRNRVMAEMSGVNDTDNRPFTKVLWLNDVVFNTEDILTLLATNEGSYSAACSLDFSKPPTYYDTFALRDIGGSQPITQTWPYFLSSKSRKALLSNRPVPVQSCWNGVVAMNAEPFLGEKPLKFRGISDSLAQFHLEGSECCLIHVDNPLNQPPGAGAVFVNPNVRVGYNPQAYDVVKVSSKHSWPSFSDRIFGMWGNRWARYSGFLQRNIQHWIVWRRIQQWQSVGPRGPNRWVEQGNICIINEMQVLVENGWKHL</sequence>
<dbReference type="Pfam" id="PF11735">
    <property type="entry name" value="CAP59_mtransfer"/>
    <property type="match status" value="1"/>
</dbReference>
<evidence type="ECO:0000313" key="3">
    <source>
        <dbReference type="Proteomes" id="UP000240883"/>
    </source>
</evidence>
<evidence type="ECO:0000256" key="1">
    <source>
        <dbReference type="SAM" id="SignalP"/>
    </source>
</evidence>
<dbReference type="EMBL" id="KZ678136">
    <property type="protein sequence ID" value="PSN65753.1"/>
    <property type="molecule type" value="Genomic_DNA"/>
</dbReference>
<keyword evidence="3" id="KW-1185">Reference proteome</keyword>
<dbReference type="AlphaFoldDB" id="A0A2T2NJY5"/>
<gene>
    <name evidence="2" type="ORF">BS50DRAFT_495615</name>
</gene>
<keyword evidence="1" id="KW-0732">Signal</keyword>
<dbReference type="PANTHER" id="PTHR34144">
    <property type="entry name" value="CHROMOSOME 8, WHOLE GENOME SHOTGUN SEQUENCE"/>
    <property type="match status" value="1"/>
</dbReference>